<name>A0A087E299_9BIFI</name>
<feature type="compositionally biased region" description="Polar residues" evidence="1">
    <location>
        <begin position="87"/>
        <end position="100"/>
    </location>
</feature>
<organism evidence="2 3">
    <name type="scientific">Bifidobacterium thermacidophilum subsp. thermacidophilum</name>
    <dbReference type="NCBI Taxonomy" id="79262"/>
    <lineage>
        <taxon>Bacteria</taxon>
        <taxon>Bacillati</taxon>
        <taxon>Actinomycetota</taxon>
        <taxon>Actinomycetes</taxon>
        <taxon>Bifidobacteriales</taxon>
        <taxon>Bifidobacteriaceae</taxon>
        <taxon>Bifidobacterium</taxon>
    </lineage>
</organism>
<dbReference type="Proteomes" id="UP000029003">
    <property type="component" value="Unassembled WGS sequence"/>
</dbReference>
<evidence type="ECO:0000313" key="3">
    <source>
        <dbReference type="Proteomes" id="UP000029003"/>
    </source>
</evidence>
<protein>
    <submittedName>
        <fullName evidence="2">Uncharacterized protein</fullName>
    </submittedName>
</protein>
<evidence type="ECO:0000313" key="2">
    <source>
        <dbReference type="EMBL" id="KFJ01900.1"/>
    </source>
</evidence>
<sequence>MATPQNREIPMICPYHARVDDARPCVQVDRTTDRIRKRYSKPNPVHNMPDRNMPANHGTTTNPQNTNNPTHNDNQPPSDEPLRPPESTDQTANHTTTSEPVHTDTHPTRSRQPRHHHKTAEYQCSACCTAIRRSHRPRSGPNLRTKSEIESRRPIQSTPTPDHQPRHHHEPAEYQQSNTQRQSTTIRRATQATRIHGPNRTMKAEKAIQSTTGDQPPSTGGRSHIGKPRISNEPTASSLSHTLSSVAHAG</sequence>
<reference evidence="2 3" key="1">
    <citation type="submission" date="2014-03" db="EMBL/GenBank/DDBJ databases">
        <title>Genomics of Bifidobacteria.</title>
        <authorList>
            <person name="Ventura M."/>
            <person name="Milani C."/>
            <person name="Lugli G.A."/>
        </authorList>
    </citation>
    <scope>NUCLEOTIDE SEQUENCE [LARGE SCALE GENOMIC DNA]</scope>
    <source>
        <strain evidence="2 3">LMG 21395</strain>
    </source>
</reference>
<proteinExistence type="predicted"/>
<gene>
    <name evidence="2" type="ORF">THER5_0079</name>
</gene>
<accession>A0A087E299</accession>
<feature type="compositionally biased region" description="Polar residues" evidence="1">
    <location>
        <begin position="232"/>
        <end position="250"/>
    </location>
</feature>
<feature type="compositionally biased region" description="Polar residues" evidence="1">
    <location>
        <begin position="208"/>
        <end position="221"/>
    </location>
</feature>
<feature type="compositionally biased region" description="Basic residues" evidence="1">
    <location>
        <begin position="108"/>
        <end position="118"/>
    </location>
</feature>
<dbReference type="EMBL" id="JGZT01000007">
    <property type="protein sequence ID" value="KFJ01900.1"/>
    <property type="molecule type" value="Genomic_DNA"/>
</dbReference>
<feature type="region of interest" description="Disordered" evidence="1">
    <location>
        <begin position="133"/>
        <end position="250"/>
    </location>
</feature>
<dbReference type="AlphaFoldDB" id="A0A087E299"/>
<comment type="caution">
    <text evidence="2">The sequence shown here is derived from an EMBL/GenBank/DDBJ whole genome shotgun (WGS) entry which is preliminary data.</text>
</comment>
<evidence type="ECO:0000256" key="1">
    <source>
        <dbReference type="SAM" id="MobiDB-lite"/>
    </source>
</evidence>
<feature type="compositionally biased region" description="Low complexity" evidence="1">
    <location>
        <begin position="56"/>
        <end position="77"/>
    </location>
</feature>
<feature type="region of interest" description="Disordered" evidence="1">
    <location>
        <begin position="21"/>
        <end position="121"/>
    </location>
</feature>
<feature type="compositionally biased region" description="Low complexity" evidence="1">
    <location>
        <begin position="179"/>
        <end position="195"/>
    </location>
</feature>